<reference evidence="5 6" key="1">
    <citation type="submission" date="2016-10" db="EMBL/GenBank/DDBJ databases">
        <authorList>
            <person name="de Groot N.N."/>
        </authorList>
    </citation>
    <scope>NUCLEOTIDE SEQUENCE [LARGE SCALE GENOMIC DNA]</scope>
    <source>
        <strain evidence="5 6">DSM 43067</strain>
    </source>
</reference>
<feature type="region of interest" description="Disordered" evidence="3">
    <location>
        <begin position="917"/>
        <end position="937"/>
    </location>
</feature>
<gene>
    <name evidence="5" type="ORF">SAMN04489713_103617</name>
</gene>
<evidence type="ECO:0000259" key="4">
    <source>
        <dbReference type="Pfam" id="PF01580"/>
    </source>
</evidence>
<dbReference type="InterPro" id="IPR027417">
    <property type="entry name" value="P-loop_NTPase"/>
</dbReference>
<dbReference type="Proteomes" id="UP000183413">
    <property type="component" value="Unassembled WGS sequence"/>
</dbReference>
<keyword evidence="1" id="KW-0547">Nucleotide-binding</keyword>
<dbReference type="PANTHER" id="PTHR22683">
    <property type="entry name" value="SPORULATION PROTEIN RELATED"/>
    <property type="match status" value="1"/>
</dbReference>
<dbReference type="NCBIfam" id="NF041121">
    <property type="entry name" value="SAV_2336_NTERM"/>
    <property type="match status" value="1"/>
</dbReference>
<dbReference type="STRING" id="1993.SAMN04489713_103617"/>
<dbReference type="InterPro" id="IPR050206">
    <property type="entry name" value="FtsK/SpoIIIE/SftA"/>
</dbReference>
<dbReference type="PANTHER" id="PTHR22683:SF1">
    <property type="entry name" value="TYPE VII SECRETION SYSTEM PROTEIN ESSC"/>
    <property type="match status" value="1"/>
</dbReference>
<proteinExistence type="predicted"/>
<protein>
    <submittedName>
        <fullName evidence="5">FtsK/SpoIIIE family protein</fullName>
    </submittedName>
</protein>
<dbReference type="InParanoid" id="A0A1I5DGY8"/>
<dbReference type="eggNOG" id="COG1674">
    <property type="taxonomic scope" value="Bacteria"/>
</dbReference>
<accession>A0A1I5DGY8</accession>
<sequence>MTIDRLRDALSAIGPPPDARELSEMLWLACHISPPGEAAPPGPPVLPPVSEGRADEPGLATPPAPPAPPPPAEPLTGLHPRPATEAEPVGEASEVLVPTAPMLADPLGVQRALRPLKRRVPSRHRRELDEDATAARIADTRLWTPVLVPSPERWLGLSLVVDAGPTMRLWRPLARELAETLVRQGAFQDVHVSYLDATGRVTSSPEAPPRDPRTLLDTSGRQAVLVLSDCSGPHWWDGRAAHAVRSWAQAGPTAIVQPLAERLWRRTAAPAAPGLAHLPRPGAPNTDLRFTPYDGAAGAGVPVPVLEISPRWFGAWARLVAGSEPQPAAVATLPARPSGTAAPVRRERELPVAERVRRFLATASPDAAELAAHVAVSVPSLPVMRLIQHRVLGGSGPGQLAEVLLSGLLRPAGGVHYAFVPGAREALLDTLPRPEALHTRHVLEAVSAEIERRAGTSAETFRALLPTDGGPVALAADTDHFAVLTPEARDHLAPGPPAAPDLLELLGRPVDDLLGDDWDRPPRPTLIGVDNVGPVWLDVLRGDPEPPHGQITGPRPERDALMRTLVLSLALTHSPNIVTFNFFGFAEPMSFAGLGSLPHTTQGVYAPAASSHAVSDIPKVLKAERQRRKGILRAAGVGTWEEYQAAVDDGRPLDPLPALIAVIDDFGPLLEAYPDLGTSLEDLYREGPAHGITFVLCSPSDSPAPTPFADRIGWVLGTPSRHDEDAAFLHVFGEQARPRFRPARILADSVAPLGNRMRRHFLERYETSPSTAEPEPEVVPSAVPRFDVLRLNGGGPSGMFQEAWARPASTPRNPAIGYDPAGNVVSLYPLDASAGLPHGLITGTPEDRQRIVRVVTLALAAGHSPANLSLAFAGLGEHPLGEPLDLPHVRYTRDELLGHPDELQRFLDYLTHELGTRSARPPRNIPGASEATTTTPSEEAPRLLVVADVSLTFPSSRREVGETLLSLAQRGRALGVQLLLASSTVENTTMWDRFLPLLGWRIAASRLPPAELERVLGRPNLPFPDDRAAYLLAGGGSPQPFTVAEEPPASVVDDFVTRARNRWRAMSAEGTIVDDLVIGPRERRRTALDAVAPAALDRLITGLDEAVEDRRRTPEGEPVDGARVRDALRQILQAEADDVRDGVPGGPRHLVLPGPRTPEMSAAARLYVDMLADLGALTRSNLTSLAYAESPGSEDDPAATVSGIYRLTPGGAVLVHDRPDQDPETGYLGAATIESLISAMDEDPDGPLMILCGEPARFRELFRTVPGFAERFRWVSAFDATPARPRARASRQVRLGTAPETGEPALHDFGIDRHLLISGPYGSGKTVLVRRIVDELVSTGTGRDQAVYVLDEGDARLTPRTGWAEAGVRYTTSADDFGPMLNEAIWSVRARLISGSGPAVYIVVAGRQRLLRDDPLAEFLPQLRTSREHGIHLVLARHQITLGEPLDPVVVALRELGAPVLLTSYVGGHEARLWEIPPELHGPLAHGQALLAHPDRHRLVRLDELA</sequence>
<evidence type="ECO:0000256" key="2">
    <source>
        <dbReference type="ARBA" id="ARBA00022840"/>
    </source>
</evidence>
<keyword evidence="6" id="KW-1185">Reference proteome</keyword>
<feature type="compositionally biased region" description="Pro residues" evidence="3">
    <location>
        <begin position="37"/>
        <end position="47"/>
    </location>
</feature>
<dbReference type="GO" id="GO:0003677">
    <property type="term" value="F:DNA binding"/>
    <property type="evidence" value="ECO:0007669"/>
    <property type="project" value="InterPro"/>
</dbReference>
<keyword evidence="2" id="KW-0067">ATP-binding</keyword>
<dbReference type="Pfam" id="PF01580">
    <property type="entry name" value="FtsK_SpoIIIE"/>
    <property type="match status" value="1"/>
</dbReference>
<dbReference type="RefSeq" id="WP_075020915.1">
    <property type="nucleotide sequence ID" value="NZ_FOVH01000003.1"/>
</dbReference>
<feature type="compositionally biased region" description="Pro residues" evidence="3">
    <location>
        <begin position="60"/>
        <end position="73"/>
    </location>
</feature>
<evidence type="ECO:0000313" key="6">
    <source>
        <dbReference type="Proteomes" id="UP000183413"/>
    </source>
</evidence>
<evidence type="ECO:0000256" key="3">
    <source>
        <dbReference type="SAM" id="MobiDB-lite"/>
    </source>
</evidence>
<evidence type="ECO:0000256" key="1">
    <source>
        <dbReference type="ARBA" id="ARBA00022741"/>
    </source>
</evidence>
<dbReference type="GO" id="GO:0005524">
    <property type="term" value="F:ATP binding"/>
    <property type="evidence" value="ECO:0007669"/>
    <property type="project" value="UniProtKB-KW"/>
</dbReference>
<dbReference type="EMBL" id="FOVH01000003">
    <property type="protein sequence ID" value="SFN98498.1"/>
    <property type="molecule type" value="Genomic_DNA"/>
</dbReference>
<dbReference type="InterPro" id="IPR047738">
    <property type="entry name" value="SAV_2336-like_N"/>
</dbReference>
<evidence type="ECO:0000313" key="5">
    <source>
        <dbReference type="EMBL" id="SFN98498.1"/>
    </source>
</evidence>
<dbReference type="Gene3D" id="3.40.50.300">
    <property type="entry name" value="P-loop containing nucleotide triphosphate hydrolases"/>
    <property type="match status" value="3"/>
</dbReference>
<feature type="region of interest" description="Disordered" evidence="3">
    <location>
        <begin position="37"/>
        <end position="90"/>
    </location>
</feature>
<organism evidence="5 6">
    <name type="scientific">Actinomadura madurae</name>
    <dbReference type="NCBI Taxonomy" id="1993"/>
    <lineage>
        <taxon>Bacteria</taxon>
        <taxon>Bacillati</taxon>
        <taxon>Actinomycetota</taxon>
        <taxon>Actinomycetes</taxon>
        <taxon>Streptosporangiales</taxon>
        <taxon>Thermomonosporaceae</taxon>
        <taxon>Actinomadura</taxon>
    </lineage>
</organism>
<feature type="domain" description="FtsK" evidence="4">
    <location>
        <begin position="562"/>
        <end position="648"/>
    </location>
</feature>
<dbReference type="eggNOG" id="COG0457">
    <property type="taxonomic scope" value="Bacteria"/>
</dbReference>
<dbReference type="SUPFAM" id="SSF52540">
    <property type="entry name" value="P-loop containing nucleoside triphosphate hydrolases"/>
    <property type="match status" value="1"/>
</dbReference>
<name>A0A1I5DGY8_9ACTN</name>
<dbReference type="InterPro" id="IPR002543">
    <property type="entry name" value="FtsK_dom"/>
</dbReference>
<feature type="compositionally biased region" description="Low complexity" evidence="3">
    <location>
        <begin position="928"/>
        <end position="937"/>
    </location>
</feature>